<evidence type="ECO:0000313" key="7">
    <source>
        <dbReference type="EMBL" id="GGK77246.1"/>
    </source>
</evidence>
<evidence type="ECO:0000256" key="4">
    <source>
        <dbReference type="ARBA" id="ARBA00022840"/>
    </source>
</evidence>
<gene>
    <name evidence="7" type="ORF">GCM10011509_27320</name>
</gene>
<dbReference type="SMART" id="SM00487">
    <property type="entry name" value="DEXDc"/>
    <property type="match status" value="1"/>
</dbReference>
<dbReference type="SMART" id="SM00490">
    <property type="entry name" value="HELICc"/>
    <property type="match status" value="1"/>
</dbReference>
<keyword evidence="1" id="KW-0547">Nucleotide-binding</keyword>
<evidence type="ECO:0000256" key="2">
    <source>
        <dbReference type="ARBA" id="ARBA00022801"/>
    </source>
</evidence>
<dbReference type="Pfam" id="PF00270">
    <property type="entry name" value="DEAD"/>
    <property type="match status" value="1"/>
</dbReference>
<dbReference type="Proteomes" id="UP000662111">
    <property type="component" value="Unassembled WGS sequence"/>
</dbReference>
<dbReference type="Gene3D" id="3.40.50.300">
    <property type="entry name" value="P-loop containing nucleotide triphosphate hydrolases"/>
    <property type="match status" value="2"/>
</dbReference>
<evidence type="ECO:0000259" key="6">
    <source>
        <dbReference type="PROSITE" id="PS51194"/>
    </source>
</evidence>
<proteinExistence type="predicted"/>
<dbReference type="InterPro" id="IPR011545">
    <property type="entry name" value="DEAD/DEAH_box_helicase_dom"/>
</dbReference>
<dbReference type="SUPFAM" id="SSF52540">
    <property type="entry name" value="P-loop containing nucleoside triphosphate hydrolases"/>
    <property type="match status" value="1"/>
</dbReference>
<keyword evidence="4" id="KW-0067">ATP-binding</keyword>
<comment type="caution">
    <text evidence="7">The sequence shown here is derived from an EMBL/GenBank/DDBJ whole genome shotgun (WGS) entry which is preliminary data.</text>
</comment>
<keyword evidence="2" id="KW-0378">Hydrolase</keyword>
<dbReference type="PANTHER" id="PTHR12131">
    <property type="entry name" value="ATP-DEPENDENT RNA AND DNA HELICASE"/>
    <property type="match status" value="1"/>
</dbReference>
<accession>A0ABQ2FAP9</accession>
<feature type="domain" description="Helicase C-terminal" evidence="6">
    <location>
        <begin position="266"/>
        <end position="466"/>
    </location>
</feature>
<dbReference type="EMBL" id="BMLB01000006">
    <property type="protein sequence ID" value="GGK77246.1"/>
    <property type="molecule type" value="Genomic_DNA"/>
</dbReference>
<dbReference type="InterPro" id="IPR001650">
    <property type="entry name" value="Helicase_C-like"/>
</dbReference>
<protein>
    <submittedName>
        <fullName evidence="7">Helicase</fullName>
    </submittedName>
</protein>
<dbReference type="GO" id="GO:0004386">
    <property type="term" value="F:helicase activity"/>
    <property type="evidence" value="ECO:0007669"/>
    <property type="project" value="UniProtKB-KW"/>
</dbReference>
<evidence type="ECO:0000256" key="1">
    <source>
        <dbReference type="ARBA" id="ARBA00022741"/>
    </source>
</evidence>
<organism evidence="7 8">
    <name type="scientific">Ornithinimicrobium pekingense</name>
    <dbReference type="NCBI Taxonomy" id="384677"/>
    <lineage>
        <taxon>Bacteria</taxon>
        <taxon>Bacillati</taxon>
        <taxon>Actinomycetota</taxon>
        <taxon>Actinomycetes</taxon>
        <taxon>Micrococcales</taxon>
        <taxon>Ornithinimicrobiaceae</taxon>
        <taxon>Ornithinimicrobium</taxon>
    </lineage>
</organism>
<evidence type="ECO:0000313" key="8">
    <source>
        <dbReference type="Proteomes" id="UP000662111"/>
    </source>
</evidence>
<dbReference type="InterPro" id="IPR050699">
    <property type="entry name" value="RNA-DNA_Helicase"/>
</dbReference>
<keyword evidence="8" id="KW-1185">Reference proteome</keyword>
<dbReference type="PANTHER" id="PTHR12131:SF1">
    <property type="entry name" value="ATP-DEPENDENT RNA HELICASE SUPV3L1, MITOCHONDRIAL-RELATED"/>
    <property type="match status" value="1"/>
</dbReference>
<evidence type="ECO:0000256" key="3">
    <source>
        <dbReference type="ARBA" id="ARBA00022806"/>
    </source>
</evidence>
<dbReference type="PROSITE" id="PS51194">
    <property type="entry name" value="HELICASE_CTER"/>
    <property type="match status" value="1"/>
</dbReference>
<reference evidence="8" key="1">
    <citation type="journal article" date="2019" name="Int. J. Syst. Evol. Microbiol.">
        <title>The Global Catalogue of Microorganisms (GCM) 10K type strain sequencing project: providing services to taxonomists for standard genome sequencing and annotation.</title>
        <authorList>
            <consortium name="The Broad Institute Genomics Platform"/>
            <consortium name="The Broad Institute Genome Sequencing Center for Infectious Disease"/>
            <person name="Wu L."/>
            <person name="Ma J."/>
        </authorList>
    </citation>
    <scope>NUCLEOTIDE SEQUENCE [LARGE SCALE GENOMIC DNA]</scope>
    <source>
        <strain evidence="8">CGMCC 1.5362</strain>
    </source>
</reference>
<name>A0ABQ2FAP9_9MICO</name>
<dbReference type="Pfam" id="PF00271">
    <property type="entry name" value="Helicase_C"/>
    <property type="match status" value="1"/>
</dbReference>
<evidence type="ECO:0000259" key="5">
    <source>
        <dbReference type="PROSITE" id="PS51192"/>
    </source>
</evidence>
<dbReference type="InterPro" id="IPR027417">
    <property type="entry name" value="P-loop_NTPase"/>
</dbReference>
<dbReference type="Pfam" id="PF12029">
    <property type="entry name" value="DUF3516"/>
    <property type="match status" value="1"/>
</dbReference>
<dbReference type="InterPro" id="IPR014001">
    <property type="entry name" value="Helicase_ATP-bd"/>
</dbReference>
<feature type="domain" description="Helicase ATP-binding" evidence="5">
    <location>
        <begin position="80"/>
        <end position="230"/>
    </location>
</feature>
<dbReference type="InterPro" id="IPR021904">
    <property type="entry name" value="DUF3516"/>
</dbReference>
<dbReference type="PROSITE" id="PS51192">
    <property type="entry name" value="HELICASE_ATP_BIND_1"/>
    <property type="match status" value="1"/>
</dbReference>
<keyword evidence="3 7" id="KW-0347">Helicase</keyword>
<sequence>MRRVRGAGTAYPTMGGMPADPAPADLTASAELTAPAPPAVLTDRIPAGAAAGDPDALYEVFADWAQERGTPLYAHQDESVLHLLEGSNLVLSTPTGSGKSLVATAAAFIAMAGYDAASTGGDEPRVTFYTAPIKALVSEKFFDLCRVFGADNVGMLTGDASVNADAPIIVCTAEVLANIALREGEGADVGMVVMDEFHYYAEPDRGWAWQVPLLTLPQAQFVLMSATLGDISPVVEDLTRRTGRETAQVTGVERPVPLHFSWAMTPVPETVTELLQERQAPVYVVHFTQKDALERAQSLMSVQLLTKEEKEAVRDKIGAFRFTAGFGRTLSKLVRHGVGVHHAGMLPRYRRLVEQLAQDGLLKVICGTDTLGVGINVPIRTVLFTGLAKYDGSRSRILRAREFHQIAGRAGRAGYDTVGYVVVQAPEHVIDNARAVAKAGDDPKKQKKVQKRKPPEGFVSWTEETYDKLVASPPETLVSRMKVDHSVIINTVARAGDPVTNLSHLLRDNHEQPRAQARLARKAIALGRSMLDSGILVRRETPGEGGRRIDLAAGVQDNFALNQPLAPFALAAVELFDKESPTYALDILSVVEAVLDDPMPVLLAQRYRARGEAVAQMKADGLEYEERMARLEDVTWPQPLAELLEGTLAIYRQTHPWVPVDALSPKSVVRDMWERAMSFTELVGYYQLSRSEGVLLRYLTDAYRTMRQTLPSGAMTEDLDDLVHWLGETIRQTDSSLLEEWEALTDPDLVAAAAERAAAGAPVLPARPITSNERAFRVMVRNSAWRRVELVEADAWEALGELEAQVAALPEPALEPLMTRADWDDALESYYDEHGSVVLDADARGPQRLLVEPLPGERSAITDGRPGRVWRVVQTITDPEGNLDWVIEAECDLDASDQVGEPVLLATAMRRL</sequence>